<dbReference type="EMBL" id="BAAAGE010000003">
    <property type="protein sequence ID" value="GAA0725739.1"/>
    <property type="molecule type" value="Genomic_DNA"/>
</dbReference>
<proteinExistence type="predicted"/>
<organism evidence="1 2">
    <name type="scientific">Aquimarina litoralis</name>
    <dbReference type="NCBI Taxonomy" id="584605"/>
    <lineage>
        <taxon>Bacteria</taxon>
        <taxon>Pseudomonadati</taxon>
        <taxon>Bacteroidota</taxon>
        <taxon>Flavobacteriia</taxon>
        <taxon>Flavobacteriales</taxon>
        <taxon>Flavobacteriaceae</taxon>
        <taxon>Aquimarina</taxon>
    </lineage>
</organism>
<comment type="caution">
    <text evidence="1">The sequence shown here is derived from an EMBL/GenBank/DDBJ whole genome shotgun (WGS) entry which is preliminary data.</text>
</comment>
<protein>
    <submittedName>
        <fullName evidence="1">Uncharacterized protein</fullName>
    </submittedName>
</protein>
<name>A0ABP3U6W0_9FLAO</name>
<reference evidence="2" key="1">
    <citation type="journal article" date="2019" name="Int. J. Syst. Evol. Microbiol.">
        <title>The Global Catalogue of Microorganisms (GCM) 10K type strain sequencing project: providing services to taxonomists for standard genome sequencing and annotation.</title>
        <authorList>
            <consortium name="The Broad Institute Genomics Platform"/>
            <consortium name="The Broad Institute Genome Sequencing Center for Infectious Disease"/>
            <person name="Wu L."/>
            <person name="Ma J."/>
        </authorList>
    </citation>
    <scope>NUCLEOTIDE SEQUENCE [LARGE SCALE GENOMIC DNA]</scope>
    <source>
        <strain evidence="2">JCM 15974</strain>
    </source>
</reference>
<evidence type="ECO:0000313" key="1">
    <source>
        <dbReference type="EMBL" id="GAA0725739.1"/>
    </source>
</evidence>
<evidence type="ECO:0000313" key="2">
    <source>
        <dbReference type="Proteomes" id="UP001501758"/>
    </source>
</evidence>
<gene>
    <name evidence="1" type="ORF">GCM10009430_31850</name>
</gene>
<dbReference type="RefSeq" id="WP_343913258.1">
    <property type="nucleotide sequence ID" value="NZ_BAAAGE010000003.1"/>
</dbReference>
<sequence>MKDIPHIAIEFPSYFPKDFSNLLLDGIEHEYLDLRIERKEPTVWAAIEWMVPGIIAVYILKPYFESFLKEAGKDHYLLLKKKLNDILSKTKEMKVNTLTSTGTTNKLDNSNTQSKAISVFIQTEKGVMIKLLYDNELDLTTWQEATNDFLGFIMEHYEESKTDPLTEYLNKTDINRNTTIYAIIDKTSKDWILIDNIGEYERKKRNQ</sequence>
<accession>A0ABP3U6W0</accession>
<dbReference type="Proteomes" id="UP001501758">
    <property type="component" value="Unassembled WGS sequence"/>
</dbReference>
<keyword evidence="2" id="KW-1185">Reference proteome</keyword>